<dbReference type="GO" id="GO:0005886">
    <property type="term" value="C:plasma membrane"/>
    <property type="evidence" value="ECO:0007669"/>
    <property type="project" value="UniProtKB-SubCell"/>
</dbReference>
<comment type="subcellular location">
    <subcellularLocation>
        <location evidence="1">Cell membrane</location>
        <topology evidence="1">Multi-pass membrane protein</topology>
    </subcellularLocation>
</comment>
<dbReference type="GO" id="GO:0020037">
    <property type="term" value="F:heme binding"/>
    <property type="evidence" value="ECO:0007669"/>
    <property type="project" value="TreeGrafter"/>
</dbReference>
<evidence type="ECO:0000256" key="10">
    <source>
        <dbReference type="ARBA" id="ARBA00023004"/>
    </source>
</evidence>
<keyword evidence="8 12" id="KW-0249">Electron transport</keyword>
<evidence type="ECO:0000313" key="14">
    <source>
        <dbReference type="Proteomes" id="UP000575985"/>
    </source>
</evidence>
<evidence type="ECO:0000256" key="2">
    <source>
        <dbReference type="ARBA" id="ARBA00009819"/>
    </source>
</evidence>
<evidence type="ECO:0000256" key="9">
    <source>
        <dbReference type="ARBA" id="ARBA00022989"/>
    </source>
</evidence>
<comment type="caution">
    <text evidence="13">The sequence shown here is derived from an EMBL/GenBank/DDBJ whole genome shotgun (WGS) entry which is preliminary data.</text>
</comment>
<reference evidence="13 14" key="1">
    <citation type="submission" date="2020-07" db="EMBL/GenBank/DDBJ databases">
        <title>Sequencing the genomes of 1000 actinobacteria strains.</title>
        <authorList>
            <person name="Klenk H.-P."/>
        </authorList>
    </citation>
    <scope>NUCLEOTIDE SEQUENCE [LARGE SCALE GENOMIC DNA]</scope>
    <source>
        <strain evidence="13 14">DSM 45927</strain>
    </source>
</reference>
<dbReference type="GO" id="GO:0046872">
    <property type="term" value="F:metal ion binding"/>
    <property type="evidence" value="ECO:0007669"/>
    <property type="project" value="UniProtKB-UniRule"/>
</dbReference>
<dbReference type="GO" id="GO:0070069">
    <property type="term" value="C:cytochrome complex"/>
    <property type="evidence" value="ECO:0007669"/>
    <property type="project" value="UniProtKB-UniRule"/>
</dbReference>
<organism evidence="13 14">
    <name type="scientific">Streptomonospora nanhaiensis</name>
    <dbReference type="NCBI Taxonomy" id="1323731"/>
    <lineage>
        <taxon>Bacteria</taxon>
        <taxon>Bacillati</taxon>
        <taxon>Actinomycetota</taxon>
        <taxon>Actinomycetes</taxon>
        <taxon>Streptosporangiales</taxon>
        <taxon>Nocardiopsidaceae</taxon>
        <taxon>Streptomonospora</taxon>
    </lineage>
</organism>
<dbReference type="GO" id="GO:0016682">
    <property type="term" value="F:oxidoreductase activity, acting on diphenols and related substances as donors, oxygen as acceptor"/>
    <property type="evidence" value="ECO:0007669"/>
    <property type="project" value="TreeGrafter"/>
</dbReference>
<keyword evidence="6 12" id="KW-0812">Transmembrane</keyword>
<accession>A0A853BUQ2</accession>
<keyword evidence="4 12" id="KW-1003">Cell membrane</keyword>
<feature type="transmembrane region" description="Helical" evidence="12">
    <location>
        <begin position="191"/>
        <end position="212"/>
    </location>
</feature>
<evidence type="ECO:0000256" key="12">
    <source>
        <dbReference type="PIRNR" id="PIRNR006446"/>
    </source>
</evidence>
<keyword evidence="11 12" id="KW-0472">Membrane</keyword>
<dbReference type="Pfam" id="PF01654">
    <property type="entry name" value="Cyt_bd_oxida_I"/>
    <property type="match status" value="1"/>
</dbReference>
<feature type="transmembrane region" description="Helical" evidence="12">
    <location>
        <begin position="408"/>
        <end position="430"/>
    </location>
</feature>
<comment type="similarity">
    <text evidence="2 12">Belongs to the cytochrome ubiquinol oxidase subunit 1 family.</text>
</comment>
<feature type="transmembrane region" description="Helical" evidence="12">
    <location>
        <begin position="360"/>
        <end position="380"/>
    </location>
</feature>
<dbReference type="RefSeq" id="WP_308118379.1">
    <property type="nucleotide sequence ID" value="NZ_JACCFO010000001.1"/>
</dbReference>
<evidence type="ECO:0000256" key="1">
    <source>
        <dbReference type="ARBA" id="ARBA00004651"/>
    </source>
</evidence>
<dbReference type="GO" id="GO:0019646">
    <property type="term" value="P:aerobic electron transport chain"/>
    <property type="evidence" value="ECO:0007669"/>
    <property type="project" value="InterPro"/>
</dbReference>
<feature type="transmembrane region" description="Helical" evidence="12">
    <location>
        <begin position="101"/>
        <end position="123"/>
    </location>
</feature>
<protein>
    <submittedName>
        <fullName evidence="13">Cytochrome d ubiquinol oxidase subunit I</fullName>
        <ecNumber evidence="13">1.10.3.-</ecNumber>
    </submittedName>
</protein>
<dbReference type="PIRSF" id="PIRSF006446">
    <property type="entry name" value="Cyt_quinol_oxidase_1"/>
    <property type="match status" value="1"/>
</dbReference>
<feature type="transmembrane region" description="Helical" evidence="12">
    <location>
        <begin position="224"/>
        <end position="243"/>
    </location>
</feature>
<sequence length="454" mass="49455">MDVFVADAVNAQNLMAARLQMALSLGWHIIVACLGVGMPAITLIAEWRGHRTGDPHLRLLARRWAKAMGVLFAVGAVSGTILSFEMGLLWPGLMGTYGEVIGLPFALEGIAFFIEAIFLGIYLYAWDRMPPVPHLLSGIPIVVAGVASAFFVVTANAWMQQPTGFDTREGRVTAVEPWAAMFNPATPPQTVHMILAAFMVAGFSMAAVYAVAMLRGRRDRYHRLGFLIPFTVAAVVTPVQIGVGDWAAHFVAENQPVKLAAMEGVFETERAVPLHLGGVAVDGELRYALEIPYGLSLLAHWNPHAEIAGLNEVPAAEHPPVNIVHWAFQIMVGLGFALLALAVWQWWAWWRRRDLPRSPWFLRAAALSGVAAVVALEAGWTVTEVGRQPWIVYGVMRTAEAVNPAPGLVYGFAGVAAVYAVLTVATVYVLRRMAREKPVPVAPQERDVTDYKVV</sequence>
<dbReference type="EC" id="1.10.3.-" evidence="13"/>
<evidence type="ECO:0000256" key="8">
    <source>
        <dbReference type="ARBA" id="ARBA00022982"/>
    </source>
</evidence>
<evidence type="ECO:0000256" key="7">
    <source>
        <dbReference type="ARBA" id="ARBA00022723"/>
    </source>
</evidence>
<name>A0A853BUQ2_9ACTN</name>
<feature type="transmembrane region" description="Helical" evidence="12">
    <location>
        <begin position="135"/>
        <end position="159"/>
    </location>
</feature>
<keyword evidence="7 12" id="KW-0479">Metal-binding</keyword>
<proteinExistence type="inferred from homology"/>
<evidence type="ECO:0000256" key="11">
    <source>
        <dbReference type="ARBA" id="ARBA00023136"/>
    </source>
</evidence>
<evidence type="ECO:0000256" key="4">
    <source>
        <dbReference type="ARBA" id="ARBA00022475"/>
    </source>
</evidence>
<gene>
    <name evidence="13" type="ORF">HNR12_004508</name>
</gene>
<keyword evidence="9 12" id="KW-1133">Transmembrane helix</keyword>
<keyword evidence="14" id="KW-1185">Reference proteome</keyword>
<feature type="transmembrane region" description="Helical" evidence="12">
    <location>
        <begin position="25"/>
        <end position="47"/>
    </location>
</feature>
<keyword evidence="10 12" id="KW-0408">Iron</keyword>
<evidence type="ECO:0000256" key="6">
    <source>
        <dbReference type="ARBA" id="ARBA00022692"/>
    </source>
</evidence>
<feature type="transmembrane region" description="Helical" evidence="12">
    <location>
        <begin position="68"/>
        <end position="89"/>
    </location>
</feature>
<feature type="transmembrane region" description="Helical" evidence="12">
    <location>
        <begin position="326"/>
        <end position="348"/>
    </location>
</feature>
<dbReference type="Proteomes" id="UP000575985">
    <property type="component" value="Unassembled WGS sequence"/>
</dbReference>
<dbReference type="PANTHER" id="PTHR30365">
    <property type="entry name" value="CYTOCHROME D UBIQUINOL OXIDASE"/>
    <property type="match status" value="1"/>
</dbReference>
<keyword evidence="13" id="KW-0560">Oxidoreductase</keyword>
<keyword evidence="3 12" id="KW-0813">Transport</keyword>
<evidence type="ECO:0000256" key="3">
    <source>
        <dbReference type="ARBA" id="ARBA00022448"/>
    </source>
</evidence>
<evidence type="ECO:0000313" key="13">
    <source>
        <dbReference type="EMBL" id="NYI98231.1"/>
    </source>
</evidence>
<keyword evidence="5 12" id="KW-0349">Heme</keyword>
<dbReference type="EMBL" id="JACCFO010000001">
    <property type="protein sequence ID" value="NYI98231.1"/>
    <property type="molecule type" value="Genomic_DNA"/>
</dbReference>
<dbReference type="AlphaFoldDB" id="A0A853BUQ2"/>
<dbReference type="InterPro" id="IPR002585">
    <property type="entry name" value="Cyt-d_ubiquinol_oxidase_su_1"/>
</dbReference>
<evidence type="ECO:0000256" key="5">
    <source>
        <dbReference type="ARBA" id="ARBA00022617"/>
    </source>
</evidence>
<dbReference type="PANTHER" id="PTHR30365:SF14">
    <property type="entry name" value="CYTOCHROME BD MENAQUINOL OXIDASE SUBUNIT I-RELATED"/>
    <property type="match status" value="1"/>
</dbReference>
<dbReference type="GO" id="GO:0009055">
    <property type="term" value="F:electron transfer activity"/>
    <property type="evidence" value="ECO:0007669"/>
    <property type="project" value="UniProtKB-UniRule"/>
</dbReference>